<proteinExistence type="predicted"/>
<evidence type="ECO:0000313" key="2">
    <source>
        <dbReference type="EMBL" id="EMR68777.1"/>
    </source>
</evidence>
<dbReference type="KEGG" id="ela:UCREL1_4211"/>
<dbReference type="EMBL" id="KB706185">
    <property type="protein sequence ID" value="EMR68777.1"/>
    <property type="molecule type" value="Genomic_DNA"/>
</dbReference>
<name>M7SWV3_EUTLA</name>
<dbReference type="OMA" id="MRYREDI"/>
<dbReference type="Proteomes" id="UP000012174">
    <property type="component" value="Unassembled WGS sequence"/>
</dbReference>
<dbReference type="HOGENOM" id="CLU_1503954_0_0_1"/>
<keyword evidence="3" id="KW-1185">Reference proteome</keyword>
<keyword evidence="2" id="KW-0223">Dioxygenase</keyword>
<dbReference type="InterPro" id="IPR042098">
    <property type="entry name" value="TauD-like_sf"/>
</dbReference>
<dbReference type="OrthoDB" id="2960375at2759"/>
<keyword evidence="1" id="KW-0560">Oxidoreductase</keyword>
<evidence type="ECO:0000256" key="1">
    <source>
        <dbReference type="ARBA" id="ARBA00023002"/>
    </source>
</evidence>
<dbReference type="SUPFAM" id="SSF51197">
    <property type="entry name" value="Clavaminate synthase-like"/>
    <property type="match status" value="1"/>
</dbReference>
<protein>
    <submittedName>
        <fullName evidence="2">Putative taurine catabolism dioxygenase protein</fullName>
    </submittedName>
</protein>
<dbReference type="AlphaFoldDB" id="M7SWV3"/>
<dbReference type="eggNOG" id="ENOG502S1E9">
    <property type="taxonomic scope" value="Eukaryota"/>
</dbReference>
<sequence length="178" mass="19683">MDLFPWHTDCSYEEQPTRYFALQVVRPDRCGGGVLSILDVGKLGRLLSPATKAALMRLEYRVTTPPEFIKTPERQALVVRVAAPGEPGVWDMAMRYREDILTPLSEGAAKALSDVKGILSSKEAVSRLALQLTAADLPERSILVEARAIIYKGHFKLHVQAIPVSVVNYVLTVLIIQT</sequence>
<evidence type="ECO:0000313" key="3">
    <source>
        <dbReference type="Proteomes" id="UP000012174"/>
    </source>
</evidence>
<organism evidence="2 3">
    <name type="scientific">Eutypa lata (strain UCR-EL1)</name>
    <name type="common">Grapevine dieback disease fungus</name>
    <name type="synonym">Eutypa armeniacae</name>
    <dbReference type="NCBI Taxonomy" id="1287681"/>
    <lineage>
        <taxon>Eukaryota</taxon>
        <taxon>Fungi</taxon>
        <taxon>Dikarya</taxon>
        <taxon>Ascomycota</taxon>
        <taxon>Pezizomycotina</taxon>
        <taxon>Sordariomycetes</taxon>
        <taxon>Xylariomycetidae</taxon>
        <taxon>Xylariales</taxon>
        <taxon>Diatrypaceae</taxon>
        <taxon>Eutypa</taxon>
    </lineage>
</organism>
<dbReference type="STRING" id="1287681.M7SWV3"/>
<dbReference type="GO" id="GO:0051213">
    <property type="term" value="F:dioxygenase activity"/>
    <property type="evidence" value="ECO:0007669"/>
    <property type="project" value="UniProtKB-KW"/>
</dbReference>
<gene>
    <name evidence="2" type="ORF">UCREL1_4211</name>
</gene>
<reference evidence="3" key="1">
    <citation type="journal article" date="2013" name="Genome Announc.">
        <title>Draft genome sequence of the grapevine dieback fungus Eutypa lata UCR-EL1.</title>
        <authorList>
            <person name="Blanco-Ulate B."/>
            <person name="Rolshausen P.E."/>
            <person name="Cantu D."/>
        </authorList>
    </citation>
    <scope>NUCLEOTIDE SEQUENCE [LARGE SCALE GENOMIC DNA]</scope>
    <source>
        <strain evidence="3">UCR-EL1</strain>
    </source>
</reference>
<dbReference type="Gene3D" id="3.60.130.10">
    <property type="entry name" value="Clavaminate synthase-like"/>
    <property type="match status" value="1"/>
</dbReference>
<accession>M7SWV3</accession>